<dbReference type="Proteomes" id="UP000008467">
    <property type="component" value="Chromosome"/>
</dbReference>
<feature type="chain" id="PRO_5003280396" description="TPM domain-containing protein" evidence="3">
    <location>
        <begin position="25"/>
        <end position="279"/>
    </location>
</feature>
<dbReference type="KEGG" id="cle:Clole_4174"/>
<dbReference type="Pfam" id="PF04536">
    <property type="entry name" value="TPM_phosphatase"/>
    <property type="match status" value="1"/>
</dbReference>
<keyword evidence="2" id="KW-1133">Transmembrane helix</keyword>
<dbReference type="STRING" id="642492.Clole_4174"/>
<accession>F2JMT1</accession>
<keyword evidence="2" id="KW-0472">Membrane</keyword>
<dbReference type="PANTHER" id="PTHR30373:SF2">
    <property type="entry name" value="UPF0603 PROTEIN YGCG"/>
    <property type="match status" value="1"/>
</dbReference>
<evidence type="ECO:0000256" key="3">
    <source>
        <dbReference type="SAM" id="SignalP"/>
    </source>
</evidence>
<dbReference type="RefSeq" id="WP_013659117.1">
    <property type="nucleotide sequence ID" value="NC_015275.1"/>
</dbReference>
<dbReference type="Gene3D" id="3.10.310.50">
    <property type="match status" value="1"/>
</dbReference>
<keyword evidence="2" id="KW-0812">Transmembrane</keyword>
<evidence type="ECO:0000259" key="4">
    <source>
        <dbReference type="Pfam" id="PF04536"/>
    </source>
</evidence>
<dbReference type="AlphaFoldDB" id="F2JMT1"/>
<sequence length="279" mass="30705">MKRRMSSLILTLICFFTLCSSLMAAVPRVNDLADLLSLDEIESLEKKLDILSETYQMETVIVTTNDAEGKTATAYADDFYDTNGYGYGDNWDGILFLIDMDNRELAISTSGLSAKYVDDRRINTLMDTIAPYLTDANYYQGCITFINGVETYFKSGIPSDSHLIFEDGKKPFTNSYGTPLTAKNYLVYAGIAFLAALVMASIVRAIISYRYKHPRHTVPATLPDRLSVNYTEKQDQFISTHTTRTKIETSNSGRGGGGGGSSMHTSSSGRSHGGGSRGF</sequence>
<evidence type="ECO:0000313" key="6">
    <source>
        <dbReference type="Proteomes" id="UP000008467"/>
    </source>
</evidence>
<evidence type="ECO:0000313" key="5">
    <source>
        <dbReference type="EMBL" id="ADZ85846.1"/>
    </source>
</evidence>
<dbReference type="HOGENOM" id="CLU_060109_1_0_9"/>
<feature type="transmembrane region" description="Helical" evidence="2">
    <location>
        <begin position="185"/>
        <end position="207"/>
    </location>
</feature>
<feature type="signal peptide" evidence="3">
    <location>
        <begin position="1"/>
        <end position="24"/>
    </location>
</feature>
<dbReference type="PANTHER" id="PTHR30373">
    <property type="entry name" value="UPF0603 PROTEIN YGCG"/>
    <property type="match status" value="1"/>
</dbReference>
<keyword evidence="6" id="KW-1185">Reference proteome</keyword>
<reference evidence="5 6" key="1">
    <citation type="journal article" date="2011" name="J. Bacteriol.">
        <title>Complete genome sequence of the cellulose-degrading bacterium Cellulosilyticum lentocellum.</title>
        <authorList>
            <consortium name="US DOE Joint Genome Institute"/>
            <person name="Miller D.A."/>
            <person name="Suen G."/>
            <person name="Bruce D."/>
            <person name="Copeland A."/>
            <person name="Cheng J.F."/>
            <person name="Detter C."/>
            <person name="Goodwin L.A."/>
            <person name="Han C.S."/>
            <person name="Hauser L.J."/>
            <person name="Land M.L."/>
            <person name="Lapidus A."/>
            <person name="Lucas S."/>
            <person name="Meincke L."/>
            <person name="Pitluck S."/>
            <person name="Tapia R."/>
            <person name="Teshima H."/>
            <person name="Woyke T."/>
            <person name="Fox B.G."/>
            <person name="Angert E.R."/>
            <person name="Currie C.R."/>
        </authorList>
    </citation>
    <scope>NUCLEOTIDE SEQUENCE [LARGE SCALE GENOMIC DNA]</scope>
    <source>
        <strain evidence="6">ATCC 49066 / DSM 5427 / NCIMB 11756 / RHM5</strain>
    </source>
</reference>
<dbReference type="EMBL" id="CP002582">
    <property type="protein sequence ID" value="ADZ85846.1"/>
    <property type="molecule type" value="Genomic_DNA"/>
</dbReference>
<name>F2JMT1_CELLD</name>
<protein>
    <recommendedName>
        <fullName evidence="4">TPM domain-containing protein</fullName>
    </recommendedName>
</protein>
<evidence type="ECO:0000256" key="1">
    <source>
        <dbReference type="SAM" id="MobiDB-lite"/>
    </source>
</evidence>
<proteinExistence type="predicted"/>
<evidence type="ECO:0000256" key="2">
    <source>
        <dbReference type="SAM" id="Phobius"/>
    </source>
</evidence>
<dbReference type="InterPro" id="IPR007621">
    <property type="entry name" value="TPM_dom"/>
</dbReference>
<organism evidence="5 6">
    <name type="scientific">Cellulosilyticum lentocellum (strain ATCC 49066 / DSM 5427 / NCIMB 11756 / RHM5)</name>
    <name type="common">Clostridium lentocellum</name>
    <dbReference type="NCBI Taxonomy" id="642492"/>
    <lineage>
        <taxon>Bacteria</taxon>
        <taxon>Bacillati</taxon>
        <taxon>Bacillota</taxon>
        <taxon>Clostridia</taxon>
        <taxon>Lachnospirales</taxon>
        <taxon>Cellulosilyticaceae</taxon>
        <taxon>Cellulosilyticum</taxon>
    </lineage>
</organism>
<feature type="domain" description="TPM" evidence="4">
    <location>
        <begin position="29"/>
        <end position="151"/>
    </location>
</feature>
<gene>
    <name evidence="5" type="ordered locus">Clole_4174</name>
</gene>
<keyword evidence="3" id="KW-0732">Signal</keyword>
<dbReference type="eggNOG" id="COG1512">
    <property type="taxonomic scope" value="Bacteria"/>
</dbReference>
<feature type="region of interest" description="Disordered" evidence="1">
    <location>
        <begin position="239"/>
        <end position="279"/>
    </location>
</feature>